<proteinExistence type="inferred from homology"/>
<sequence>MSVKCIYCFFKTVPRYDAPSVVIKVGSEVKGFKQEDEVYRDTSEKRNNLVFTHASGLPLAIKTAYEGLEKARFSEGKSVFVLGGFASP</sequence>
<dbReference type="AlphaFoldDB" id="A0A022QTK7"/>
<dbReference type="STRING" id="4155.A0A022QTK7"/>
<dbReference type="InterPro" id="IPR044626">
    <property type="entry name" value="AOR-like"/>
</dbReference>
<dbReference type="EMBL" id="KI631003">
    <property type="protein sequence ID" value="EYU31256.1"/>
    <property type="molecule type" value="Genomic_DNA"/>
</dbReference>
<accession>A0A022QTK7</accession>
<comment type="similarity">
    <text evidence="1">Belongs to the zinc-containing alcohol dehydrogenase family. Quinone oxidoreductase subfamily.</text>
</comment>
<protein>
    <submittedName>
        <fullName evidence="3">Uncharacterized protein</fullName>
    </submittedName>
</protein>
<dbReference type="Proteomes" id="UP000030748">
    <property type="component" value="Unassembled WGS sequence"/>
</dbReference>
<keyword evidence="4" id="KW-1185">Reference proteome</keyword>
<evidence type="ECO:0000256" key="2">
    <source>
        <dbReference type="ARBA" id="ARBA00023002"/>
    </source>
</evidence>
<name>A0A022QTK7_ERYGU</name>
<dbReference type="PANTHER" id="PTHR44573">
    <property type="entry name" value="NADPH-DEPENDENT ALKENAL/ONE OXIDOREDUCTASE, CHLOROPLASTIC"/>
    <property type="match status" value="1"/>
</dbReference>
<dbReference type="Gene3D" id="3.90.180.10">
    <property type="entry name" value="Medium-chain alcohol dehydrogenases, catalytic domain"/>
    <property type="match status" value="1"/>
</dbReference>
<evidence type="ECO:0000256" key="1">
    <source>
        <dbReference type="ARBA" id="ARBA00010371"/>
    </source>
</evidence>
<gene>
    <name evidence="3" type="ORF">MIMGU_mgv1a018616mg</name>
</gene>
<keyword evidence="2" id="KW-0560">Oxidoreductase</keyword>
<dbReference type="GO" id="GO:0016628">
    <property type="term" value="F:oxidoreductase activity, acting on the CH-CH group of donors, NAD or NADP as acceptor"/>
    <property type="evidence" value="ECO:0007669"/>
    <property type="project" value="InterPro"/>
</dbReference>
<evidence type="ECO:0000313" key="4">
    <source>
        <dbReference type="Proteomes" id="UP000030748"/>
    </source>
</evidence>
<evidence type="ECO:0000313" key="3">
    <source>
        <dbReference type="EMBL" id="EYU31256.1"/>
    </source>
</evidence>
<organism evidence="3 4">
    <name type="scientific">Erythranthe guttata</name>
    <name type="common">Yellow monkey flower</name>
    <name type="synonym">Mimulus guttatus</name>
    <dbReference type="NCBI Taxonomy" id="4155"/>
    <lineage>
        <taxon>Eukaryota</taxon>
        <taxon>Viridiplantae</taxon>
        <taxon>Streptophyta</taxon>
        <taxon>Embryophyta</taxon>
        <taxon>Tracheophyta</taxon>
        <taxon>Spermatophyta</taxon>
        <taxon>Magnoliopsida</taxon>
        <taxon>eudicotyledons</taxon>
        <taxon>Gunneridae</taxon>
        <taxon>Pentapetalae</taxon>
        <taxon>asterids</taxon>
        <taxon>lamiids</taxon>
        <taxon>Lamiales</taxon>
        <taxon>Phrymaceae</taxon>
        <taxon>Erythranthe</taxon>
    </lineage>
</organism>
<dbReference type="PANTHER" id="PTHR44573:SF1">
    <property type="entry name" value="NADPH-DEPENDENT ALKENAL_ONE OXIDOREDUCTASE, CHLOROPLASTIC"/>
    <property type="match status" value="1"/>
</dbReference>
<reference evidence="3 4" key="1">
    <citation type="journal article" date="2013" name="Proc. Natl. Acad. Sci. U.S.A.">
        <title>Fine-scale variation in meiotic recombination in Mimulus inferred from population shotgun sequencing.</title>
        <authorList>
            <person name="Hellsten U."/>
            <person name="Wright K.M."/>
            <person name="Jenkins J."/>
            <person name="Shu S."/>
            <person name="Yuan Y."/>
            <person name="Wessler S.R."/>
            <person name="Schmutz J."/>
            <person name="Willis J.H."/>
            <person name="Rokhsar D.S."/>
        </authorList>
    </citation>
    <scope>NUCLEOTIDE SEQUENCE [LARGE SCALE GENOMIC DNA]</scope>
    <source>
        <strain evidence="4">cv. DUN x IM62</strain>
    </source>
</reference>
<feature type="non-terminal residue" evidence="3">
    <location>
        <position position="88"/>
    </location>
</feature>